<dbReference type="GO" id="GO:0008168">
    <property type="term" value="F:methyltransferase activity"/>
    <property type="evidence" value="ECO:0007669"/>
    <property type="project" value="UniProtKB-KW"/>
</dbReference>
<dbReference type="AlphaFoldDB" id="N1UBP6"/>
<proteinExistence type="predicted"/>
<dbReference type="InterPro" id="IPR006342">
    <property type="entry name" value="FkbM_mtfrase"/>
</dbReference>
<keyword evidence="2" id="KW-0808">Transferase</keyword>
<comment type="caution">
    <text evidence="2">The sequence shown here is derived from an EMBL/GenBank/DDBJ whole genome shotgun (WGS) entry which is preliminary data.</text>
</comment>
<dbReference type="Proteomes" id="UP000012249">
    <property type="component" value="Unassembled WGS sequence"/>
</dbReference>
<dbReference type="InterPro" id="IPR029063">
    <property type="entry name" value="SAM-dependent_MTases_sf"/>
</dbReference>
<feature type="domain" description="Methyltransferase FkbM" evidence="1">
    <location>
        <begin position="4"/>
        <end position="59"/>
    </location>
</feature>
<evidence type="ECO:0000313" key="3">
    <source>
        <dbReference type="Proteomes" id="UP000012249"/>
    </source>
</evidence>
<keyword evidence="2" id="KW-0489">Methyltransferase</keyword>
<dbReference type="Gene3D" id="3.40.50.150">
    <property type="entry name" value="Vaccinia Virus protein VP39"/>
    <property type="match status" value="1"/>
</dbReference>
<dbReference type="EMBL" id="AHMI02000003">
    <property type="protein sequence ID" value="EMY16542.1"/>
    <property type="molecule type" value="Genomic_DNA"/>
</dbReference>
<gene>
    <name evidence="2" type="ORF">LEP1GSC043_3550</name>
</gene>
<accession>N1UBP6</accession>
<dbReference type="Pfam" id="PF05050">
    <property type="entry name" value="Methyltransf_21"/>
    <property type="match status" value="1"/>
</dbReference>
<dbReference type="GO" id="GO:0032259">
    <property type="term" value="P:methylation"/>
    <property type="evidence" value="ECO:0007669"/>
    <property type="project" value="UniProtKB-KW"/>
</dbReference>
<sequence>MSIPAPDYIKIDVDGIEHIILKGGKKILKKVKEILVEVNEDFNEQYEMSRTILETAGFVLKNKKGSAVSNTGSFQNTYNQIWVRRH</sequence>
<dbReference type="SUPFAM" id="SSF53335">
    <property type="entry name" value="S-adenosyl-L-methionine-dependent methyltransferases"/>
    <property type="match status" value="1"/>
</dbReference>
<organism evidence="2 3">
    <name type="scientific">Leptospira weilii str. Ecochallenge</name>
    <dbReference type="NCBI Taxonomy" id="1049986"/>
    <lineage>
        <taxon>Bacteria</taxon>
        <taxon>Pseudomonadati</taxon>
        <taxon>Spirochaetota</taxon>
        <taxon>Spirochaetia</taxon>
        <taxon>Leptospirales</taxon>
        <taxon>Leptospiraceae</taxon>
        <taxon>Leptospira</taxon>
    </lineage>
</organism>
<reference evidence="2 3" key="1">
    <citation type="submission" date="2013-02" db="EMBL/GenBank/DDBJ databases">
        <authorList>
            <person name="Harkins D.M."/>
            <person name="Durkin A.S."/>
            <person name="Brinkac L.M."/>
            <person name="Haft D.H."/>
            <person name="Selengut J.D."/>
            <person name="Sanka R."/>
            <person name="DePew J."/>
            <person name="Purushe J."/>
            <person name="Haake D.A."/>
            <person name="Matsunaga J."/>
            <person name="Vinetz J.M."/>
            <person name="Sutton G.G."/>
            <person name="Nierman W.C."/>
            <person name="Fouts D.E."/>
        </authorList>
    </citation>
    <scope>NUCLEOTIDE SEQUENCE [LARGE SCALE GENOMIC DNA]</scope>
    <source>
        <strain evidence="2 3">Ecochallenge</strain>
    </source>
</reference>
<evidence type="ECO:0000259" key="1">
    <source>
        <dbReference type="Pfam" id="PF05050"/>
    </source>
</evidence>
<protein>
    <submittedName>
        <fullName evidence="2">Methyltransferase FkbM domain protein</fullName>
    </submittedName>
</protein>
<name>N1UBP6_9LEPT</name>
<evidence type="ECO:0000313" key="2">
    <source>
        <dbReference type="EMBL" id="EMY16542.1"/>
    </source>
</evidence>